<dbReference type="Proteomes" id="UP000324800">
    <property type="component" value="Unassembled WGS sequence"/>
</dbReference>
<organism evidence="1 2">
    <name type="scientific">Streblomastix strix</name>
    <dbReference type="NCBI Taxonomy" id="222440"/>
    <lineage>
        <taxon>Eukaryota</taxon>
        <taxon>Metamonada</taxon>
        <taxon>Preaxostyla</taxon>
        <taxon>Oxymonadida</taxon>
        <taxon>Streblomastigidae</taxon>
        <taxon>Streblomastix</taxon>
    </lineage>
</organism>
<accession>A0A5J4T896</accession>
<proteinExistence type="predicted"/>
<gene>
    <name evidence="1" type="ORF">EZS28_050280</name>
</gene>
<evidence type="ECO:0000313" key="2">
    <source>
        <dbReference type="Proteomes" id="UP000324800"/>
    </source>
</evidence>
<sequence>MIERKMIFLLQKNLRELQYVFYANFWLNIAQDLNKDDAVLLLLFHYETFLKQIAKYPQSGSDVIIRCRMLRPPIALRVVLASEVVEQQRER</sequence>
<name>A0A5J4T896_9EUKA</name>
<protein>
    <submittedName>
        <fullName evidence="1">Uncharacterized protein</fullName>
    </submittedName>
</protein>
<evidence type="ECO:0000313" key="1">
    <source>
        <dbReference type="EMBL" id="KAA6354192.1"/>
    </source>
</evidence>
<feature type="non-terminal residue" evidence="1">
    <location>
        <position position="91"/>
    </location>
</feature>
<comment type="caution">
    <text evidence="1">The sequence shown here is derived from an EMBL/GenBank/DDBJ whole genome shotgun (WGS) entry which is preliminary data.</text>
</comment>
<reference evidence="1 2" key="1">
    <citation type="submission" date="2019-03" db="EMBL/GenBank/DDBJ databases">
        <title>Single cell metagenomics reveals metabolic interactions within the superorganism composed of flagellate Streblomastix strix and complex community of Bacteroidetes bacteria on its surface.</title>
        <authorList>
            <person name="Treitli S.C."/>
            <person name="Kolisko M."/>
            <person name="Husnik F."/>
            <person name="Keeling P."/>
            <person name="Hampl V."/>
        </authorList>
    </citation>
    <scope>NUCLEOTIDE SEQUENCE [LARGE SCALE GENOMIC DNA]</scope>
    <source>
        <strain evidence="1">ST1C</strain>
    </source>
</reference>
<dbReference type="AlphaFoldDB" id="A0A5J4T896"/>
<dbReference type="EMBL" id="SNRW01036739">
    <property type="protein sequence ID" value="KAA6354192.1"/>
    <property type="molecule type" value="Genomic_DNA"/>
</dbReference>